<comment type="caution">
    <text evidence="1">The sequence shown here is derived from an EMBL/GenBank/DDBJ whole genome shotgun (WGS) entry which is preliminary data.</text>
</comment>
<name>A0AAE0ZIN2_9GAST</name>
<keyword evidence="2" id="KW-1185">Reference proteome</keyword>
<proteinExistence type="predicted"/>
<protein>
    <submittedName>
        <fullName evidence="1">Uncharacterized protein</fullName>
    </submittedName>
</protein>
<reference evidence="1" key="1">
    <citation type="journal article" date="2023" name="G3 (Bethesda)">
        <title>A reference genome for the long-term kleptoplast-retaining sea slug Elysia crispata morphotype clarki.</title>
        <authorList>
            <person name="Eastman K.E."/>
            <person name="Pendleton A.L."/>
            <person name="Shaikh M.A."/>
            <person name="Suttiyut T."/>
            <person name="Ogas R."/>
            <person name="Tomko P."/>
            <person name="Gavelis G."/>
            <person name="Widhalm J.R."/>
            <person name="Wisecaver J.H."/>
        </authorList>
    </citation>
    <scope>NUCLEOTIDE SEQUENCE</scope>
    <source>
        <strain evidence="1">ECLA1</strain>
    </source>
</reference>
<accession>A0AAE0ZIN2</accession>
<dbReference type="Proteomes" id="UP001283361">
    <property type="component" value="Unassembled WGS sequence"/>
</dbReference>
<dbReference type="EMBL" id="JAWDGP010003865">
    <property type="protein sequence ID" value="KAK3770153.1"/>
    <property type="molecule type" value="Genomic_DNA"/>
</dbReference>
<gene>
    <name evidence="1" type="ORF">RRG08_038666</name>
</gene>
<evidence type="ECO:0000313" key="1">
    <source>
        <dbReference type="EMBL" id="KAK3770153.1"/>
    </source>
</evidence>
<organism evidence="1 2">
    <name type="scientific">Elysia crispata</name>
    <name type="common">lettuce slug</name>
    <dbReference type="NCBI Taxonomy" id="231223"/>
    <lineage>
        <taxon>Eukaryota</taxon>
        <taxon>Metazoa</taxon>
        <taxon>Spiralia</taxon>
        <taxon>Lophotrochozoa</taxon>
        <taxon>Mollusca</taxon>
        <taxon>Gastropoda</taxon>
        <taxon>Heterobranchia</taxon>
        <taxon>Euthyneura</taxon>
        <taxon>Panpulmonata</taxon>
        <taxon>Sacoglossa</taxon>
        <taxon>Placobranchoidea</taxon>
        <taxon>Plakobranchidae</taxon>
        <taxon>Elysia</taxon>
    </lineage>
</organism>
<sequence length="177" mass="20120">MTSPKINVQYELPGSDKQTRNTFRMSQNCIEIGNELFTRSLQGSDLLFQALNRQIVFPTDPPQIFIDEFLLSSNVTCPFTEKQVWSYTSQTFTGAAIFQDMLNRFCKNCGGVKADFFWGHSATNSANVCVTEYETLTLWSYCEEFEPSRRIVSERILVPNACTCATVPCPSYTGYHK</sequence>
<dbReference type="AlphaFoldDB" id="A0AAE0ZIN2"/>
<evidence type="ECO:0000313" key="2">
    <source>
        <dbReference type="Proteomes" id="UP001283361"/>
    </source>
</evidence>